<dbReference type="STRING" id="46731.A0A3M6USC9"/>
<dbReference type="InterPro" id="IPR011990">
    <property type="entry name" value="TPR-like_helical_dom_sf"/>
</dbReference>
<proteinExistence type="predicted"/>
<dbReference type="PANTHER" id="PTHR44554:SF1">
    <property type="entry name" value="LRP2-BINDING PROTEIN"/>
    <property type="match status" value="1"/>
</dbReference>
<dbReference type="SUPFAM" id="SSF81901">
    <property type="entry name" value="HCP-like"/>
    <property type="match status" value="1"/>
</dbReference>
<name>A0A3M6USC9_POCDA</name>
<evidence type="ECO:0000256" key="4">
    <source>
        <dbReference type="ARBA" id="ARBA00022803"/>
    </source>
</evidence>
<evidence type="ECO:0000256" key="3">
    <source>
        <dbReference type="ARBA" id="ARBA00022737"/>
    </source>
</evidence>
<gene>
    <name evidence="8" type="ORF">pdam_00007208</name>
</gene>
<dbReference type="OrthoDB" id="2384430at2759"/>
<comment type="function">
    <text evidence="5">May act as an adapter that regulates LRP2 function.</text>
</comment>
<evidence type="ECO:0000256" key="2">
    <source>
        <dbReference type="ARBA" id="ARBA00022490"/>
    </source>
</evidence>
<dbReference type="Proteomes" id="UP000275408">
    <property type="component" value="Unassembled WGS sequence"/>
</dbReference>
<reference evidence="8 9" key="1">
    <citation type="journal article" date="2018" name="Sci. Rep.">
        <title>Comparative analysis of the Pocillopora damicornis genome highlights role of immune system in coral evolution.</title>
        <authorList>
            <person name="Cunning R."/>
            <person name="Bay R.A."/>
            <person name="Gillette P."/>
            <person name="Baker A.C."/>
            <person name="Traylor-Knowles N."/>
        </authorList>
    </citation>
    <scope>NUCLEOTIDE SEQUENCE [LARGE SCALE GENOMIC DNA]</scope>
    <source>
        <strain evidence="8">RSMAS</strain>
        <tissue evidence="8">Whole animal</tissue>
    </source>
</reference>
<keyword evidence="4" id="KW-0802">TPR repeat</keyword>
<dbReference type="Gene3D" id="1.25.40.10">
    <property type="entry name" value="Tetratricopeptide repeat domain"/>
    <property type="match status" value="1"/>
</dbReference>
<dbReference type="PANTHER" id="PTHR44554">
    <property type="entry name" value="LRP2-BINDING PROTEIN"/>
    <property type="match status" value="1"/>
</dbReference>
<evidence type="ECO:0000256" key="5">
    <source>
        <dbReference type="ARBA" id="ARBA00037614"/>
    </source>
</evidence>
<evidence type="ECO:0000313" key="9">
    <source>
        <dbReference type="Proteomes" id="UP000275408"/>
    </source>
</evidence>
<dbReference type="Pfam" id="PF08238">
    <property type="entry name" value="Sel1"/>
    <property type="match status" value="5"/>
</dbReference>
<dbReference type="InterPro" id="IPR006597">
    <property type="entry name" value="Sel1-like"/>
</dbReference>
<accession>A0A3M6USC9</accession>
<keyword evidence="9" id="KW-1185">Reference proteome</keyword>
<keyword evidence="3" id="KW-0677">Repeat</keyword>
<evidence type="ECO:0000256" key="1">
    <source>
        <dbReference type="ARBA" id="ARBA00004496"/>
    </source>
</evidence>
<dbReference type="GO" id="GO:0005737">
    <property type="term" value="C:cytoplasm"/>
    <property type="evidence" value="ECO:0007669"/>
    <property type="project" value="UniProtKB-SubCell"/>
</dbReference>
<evidence type="ECO:0000256" key="6">
    <source>
        <dbReference type="ARBA" id="ARBA00039954"/>
    </source>
</evidence>
<keyword evidence="2" id="KW-0963">Cytoplasm</keyword>
<dbReference type="InterPro" id="IPR052323">
    <property type="entry name" value="LRP2-binding"/>
</dbReference>
<evidence type="ECO:0000256" key="7">
    <source>
        <dbReference type="SAM" id="MobiDB-lite"/>
    </source>
</evidence>
<sequence>MIAQLLSKMAEEEVDRRPLSCPAGPLSDRKLSAEKLPNTRPFSMGAMEEGGEEEMSDELLEEILIERAKDGDSLAKFQLGQFYFEREIFDKALIAFERIKSTDFQAKYQLGVMYYDGIGTKPNPEKGFNFLKEIAQSTSPEAAHLIPFAQYNVGRAYYEGFGIKQSDLEAERWFLEAARDGEPTGSIKAQTVLGLFYSRPGEDSFDLQKAYFWHQEATGNGSLESQGALGVMYEYGIGARRDGEAAFKCLKEAAARGNVYAQGNLAVHYYRRKLLNKAADVAKSVGEQEDIEGLALETDCLPRYVAKGIALGCFVFARCLHHGLGVEKNREQAKRWYSRASAFDLEVVARLQDEMTYGYI</sequence>
<organism evidence="8 9">
    <name type="scientific">Pocillopora damicornis</name>
    <name type="common">Cauliflower coral</name>
    <name type="synonym">Millepora damicornis</name>
    <dbReference type="NCBI Taxonomy" id="46731"/>
    <lineage>
        <taxon>Eukaryota</taxon>
        <taxon>Metazoa</taxon>
        <taxon>Cnidaria</taxon>
        <taxon>Anthozoa</taxon>
        <taxon>Hexacorallia</taxon>
        <taxon>Scleractinia</taxon>
        <taxon>Astrocoeniina</taxon>
        <taxon>Pocilloporidae</taxon>
        <taxon>Pocillopora</taxon>
    </lineage>
</organism>
<comment type="caution">
    <text evidence="8">The sequence shown here is derived from an EMBL/GenBank/DDBJ whole genome shotgun (WGS) entry which is preliminary data.</text>
</comment>
<dbReference type="SMART" id="SM00671">
    <property type="entry name" value="SEL1"/>
    <property type="match status" value="6"/>
</dbReference>
<dbReference type="OMA" id="TDHYTHA"/>
<dbReference type="AlphaFoldDB" id="A0A3M6USC9"/>
<protein>
    <recommendedName>
        <fullName evidence="6">LRP2-binding protein</fullName>
    </recommendedName>
</protein>
<comment type="subcellular location">
    <subcellularLocation>
        <location evidence="1">Cytoplasm</location>
    </subcellularLocation>
</comment>
<feature type="region of interest" description="Disordered" evidence="7">
    <location>
        <begin position="13"/>
        <end position="52"/>
    </location>
</feature>
<evidence type="ECO:0000313" key="8">
    <source>
        <dbReference type="EMBL" id="RMX56571.1"/>
    </source>
</evidence>
<dbReference type="EMBL" id="RCHS01000828">
    <property type="protein sequence ID" value="RMX56571.1"/>
    <property type="molecule type" value="Genomic_DNA"/>
</dbReference>